<dbReference type="EMBL" id="VIEB01000343">
    <property type="protein sequence ID" value="TQD94408.1"/>
    <property type="molecule type" value="Genomic_DNA"/>
</dbReference>
<dbReference type="AlphaFoldDB" id="A0A540M6V1"/>
<dbReference type="Proteomes" id="UP000315295">
    <property type="component" value="Unassembled WGS sequence"/>
</dbReference>
<proteinExistence type="predicted"/>
<evidence type="ECO:0000256" key="1">
    <source>
        <dbReference type="SAM" id="Coils"/>
    </source>
</evidence>
<gene>
    <name evidence="2" type="ORF">C1H46_019959</name>
</gene>
<comment type="caution">
    <text evidence="2">The sequence shown here is derived from an EMBL/GenBank/DDBJ whole genome shotgun (WGS) entry which is preliminary data.</text>
</comment>
<feature type="coiled-coil region" evidence="1">
    <location>
        <begin position="13"/>
        <end position="40"/>
    </location>
</feature>
<accession>A0A540M6V1</accession>
<keyword evidence="3" id="KW-1185">Reference proteome</keyword>
<sequence>MKHAVEDVERRVNQKVEDDVRNWQTEADEITREAEALLDDEGRAKTKCLYICPNLISYHQLSRKSTKLVRKIEEHEYPIISSAENQLNW</sequence>
<organism evidence="2 3">
    <name type="scientific">Malus baccata</name>
    <name type="common">Siberian crab apple</name>
    <name type="synonym">Pyrus baccata</name>
    <dbReference type="NCBI Taxonomy" id="106549"/>
    <lineage>
        <taxon>Eukaryota</taxon>
        <taxon>Viridiplantae</taxon>
        <taxon>Streptophyta</taxon>
        <taxon>Embryophyta</taxon>
        <taxon>Tracheophyta</taxon>
        <taxon>Spermatophyta</taxon>
        <taxon>Magnoliopsida</taxon>
        <taxon>eudicotyledons</taxon>
        <taxon>Gunneridae</taxon>
        <taxon>Pentapetalae</taxon>
        <taxon>rosids</taxon>
        <taxon>fabids</taxon>
        <taxon>Rosales</taxon>
        <taxon>Rosaceae</taxon>
        <taxon>Amygdaloideae</taxon>
        <taxon>Maleae</taxon>
        <taxon>Malus</taxon>
    </lineage>
</organism>
<keyword evidence="1" id="KW-0175">Coiled coil</keyword>
<name>A0A540M6V1_MALBA</name>
<protein>
    <recommendedName>
        <fullName evidence="4">Rx N-terminal domain-containing protein</fullName>
    </recommendedName>
</protein>
<evidence type="ECO:0008006" key="4">
    <source>
        <dbReference type="Google" id="ProtNLM"/>
    </source>
</evidence>
<evidence type="ECO:0000313" key="2">
    <source>
        <dbReference type="EMBL" id="TQD94408.1"/>
    </source>
</evidence>
<evidence type="ECO:0000313" key="3">
    <source>
        <dbReference type="Proteomes" id="UP000315295"/>
    </source>
</evidence>
<reference evidence="2 3" key="1">
    <citation type="journal article" date="2019" name="G3 (Bethesda)">
        <title>Sequencing of a Wild Apple (Malus baccata) Genome Unravels the Differences Between Cultivated and Wild Apple Species Regarding Disease Resistance and Cold Tolerance.</title>
        <authorList>
            <person name="Chen X."/>
        </authorList>
    </citation>
    <scope>NUCLEOTIDE SEQUENCE [LARGE SCALE GENOMIC DNA]</scope>
    <source>
        <strain evidence="3">cv. Shandingzi</strain>
        <tissue evidence="2">Leaves</tissue>
    </source>
</reference>